<feature type="compositionally biased region" description="Basic and acidic residues" evidence="1">
    <location>
        <begin position="524"/>
        <end position="534"/>
    </location>
</feature>
<name>A0A6A5SNI2_9PLEO</name>
<protein>
    <submittedName>
        <fullName evidence="2">Uncharacterized protein</fullName>
    </submittedName>
</protein>
<organism evidence="2 3">
    <name type="scientific">Clathrospora elynae</name>
    <dbReference type="NCBI Taxonomy" id="706981"/>
    <lineage>
        <taxon>Eukaryota</taxon>
        <taxon>Fungi</taxon>
        <taxon>Dikarya</taxon>
        <taxon>Ascomycota</taxon>
        <taxon>Pezizomycotina</taxon>
        <taxon>Dothideomycetes</taxon>
        <taxon>Pleosporomycetidae</taxon>
        <taxon>Pleosporales</taxon>
        <taxon>Diademaceae</taxon>
        <taxon>Clathrospora</taxon>
    </lineage>
</organism>
<reference evidence="2" key="1">
    <citation type="journal article" date="2020" name="Stud. Mycol.">
        <title>101 Dothideomycetes genomes: a test case for predicting lifestyles and emergence of pathogens.</title>
        <authorList>
            <person name="Haridas S."/>
            <person name="Albert R."/>
            <person name="Binder M."/>
            <person name="Bloem J."/>
            <person name="Labutti K."/>
            <person name="Salamov A."/>
            <person name="Andreopoulos B."/>
            <person name="Baker S."/>
            <person name="Barry K."/>
            <person name="Bills G."/>
            <person name="Bluhm B."/>
            <person name="Cannon C."/>
            <person name="Castanera R."/>
            <person name="Culley D."/>
            <person name="Daum C."/>
            <person name="Ezra D."/>
            <person name="Gonzalez J."/>
            <person name="Henrissat B."/>
            <person name="Kuo A."/>
            <person name="Liang C."/>
            <person name="Lipzen A."/>
            <person name="Lutzoni F."/>
            <person name="Magnuson J."/>
            <person name="Mondo S."/>
            <person name="Nolan M."/>
            <person name="Ohm R."/>
            <person name="Pangilinan J."/>
            <person name="Park H.-J."/>
            <person name="Ramirez L."/>
            <person name="Alfaro M."/>
            <person name="Sun H."/>
            <person name="Tritt A."/>
            <person name="Yoshinaga Y."/>
            <person name="Zwiers L.-H."/>
            <person name="Turgeon B."/>
            <person name="Goodwin S."/>
            <person name="Spatafora J."/>
            <person name="Crous P."/>
            <person name="Grigoriev I."/>
        </authorList>
    </citation>
    <scope>NUCLEOTIDE SEQUENCE</scope>
    <source>
        <strain evidence="2">CBS 161.51</strain>
    </source>
</reference>
<dbReference type="EMBL" id="ML976068">
    <property type="protein sequence ID" value="KAF1940136.1"/>
    <property type="molecule type" value="Genomic_DNA"/>
</dbReference>
<feature type="compositionally biased region" description="Basic residues" evidence="1">
    <location>
        <begin position="338"/>
        <end position="354"/>
    </location>
</feature>
<feature type="compositionally biased region" description="Polar residues" evidence="1">
    <location>
        <begin position="374"/>
        <end position="386"/>
    </location>
</feature>
<feature type="compositionally biased region" description="Polar residues" evidence="1">
    <location>
        <begin position="355"/>
        <end position="365"/>
    </location>
</feature>
<evidence type="ECO:0000256" key="1">
    <source>
        <dbReference type="SAM" id="MobiDB-lite"/>
    </source>
</evidence>
<keyword evidence="3" id="KW-1185">Reference proteome</keyword>
<proteinExistence type="predicted"/>
<evidence type="ECO:0000313" key="3">
    <source>
        <dbReference type="Proteomes" id="UP000800038"/>
    </source>
</evidence>
<feature type="compositionally biased region" description="Low complexity" evidence="1">
    <location>
        <begin position="411"/>
        <end position="426"/>
    </location>
</feature>
<sequence>MREMEHEMPHYKMGLYPSTRPNGELVYWDATFDEHDNEQIVFRNSFADFILTELLPGDDIKYHLLPLLPKWDLLDDLSYQVLDRMATRYEDERVRLASLYEAELRSILTWLCQQKLSLERFEMLWYAINLHLLRHAGDGKGELDNLQEQPSKIRAMIQPRLRQYRQKQAQRISLGDDLKENTWLALTIVMVFLTEDTNGCFDPSLLKIHNLDKEGTEARRLVLAAESLRAPGVDTPYKHLCRLYVDHDGVLSDSTIDRADGELLSEFTTRARAENEAPSQSTFLTNRKVLPVSSTAAPPFARGQYVKTDSESLPASSIVDTAMSELLGPQEPPSKPQQQKKKCKGKKRARRQKSANKALNSTAEKSPSVVEAEAQSQHPDPGSPTSAEDEPASSKGSLDMSNIYEILRSEPSASASDPPSVPSDAVHGPEEATEDPFQLRQDEWQVVRGRKAQRAARSDVVHDALKPSSNPRAKKPRFDKPSSQTQPPGEKEESKPRKTVAIVGPTPQIAPNKHPPDAPNVHYRSRDEDEDRKTAKILPNITISKSMPQNPPARPPLGLHSLQVPETRSVIPKFIIEIPTDEDSTSATSRSDVGSRPSTPPEDTRFDSKELVIISDFFANTPDLYAGPADDTAFPTALHDVGITESPVSSLLGIPALDGQFESEKSLLTSELSPLAPEFFPGPKVDEVQVTNCATPRPEVENTQSASFDPPRTPYLDGRIDSEALMAMSNFCVHPRANDDQHIQSAAAKLAPLRTAHSPAKTLRCQQTSRKRLEELNLRIGIDTYKRPTLQPPPWAHWGELNFVVQPEIDMDEEPDLLPATPNHQDVRRAIHTHALNLLPLPENGKPFQPSLTVRSLWRTHHAAGSTSLLPTRKDDKPFKLPPPMMDIDERYLHAGWVPSLEEDLDFNLSLTLENMSELSSHEAWWESDDDDDATISGPVEEVTNVSVLKDWLRAKQKRALSEADVNDAWWEPAERVVPAEPVVSDIVTRRECRGFLNHVEKVSETISFWS</sequence>
<feature type="region of interest" description="Disordered" evidence="1">
    <location>
        <begin position="577"/>
        <end position="606"/>
    </location>
</feature>
<dbReference type="AlphaFoldDB" id="A0A6A5SNI2"/>
<gene>
    <name evidence="2" type="ORF">EJ02DRAFT_239618</name>
</gene>
<accession>A0A6A5SNI2</accession>
<dbReference type="Proteomes" id="UP000800038">
    <property type="component" value="Unassembled WGS sequence"/>
</dbReference>
<evidence type="ECO:0000313" key="2">
    <source>
        <dbReference type="EMBL" id="KAF1940136.1"/>
    </source>
</evidence>
<feature type="compositionally biased region" description="Basic and acidic residues" evidence="1">
    <location>
        <begin position="456"/>
        <end position="465"/>
    </location>
</feature>
<feature type="region of interest" description="Disordered" evidence="1">
    <location>
        <begin position="326"/>
        <end position="534"/>
    </location>
</feature>